<evidence type="ECO:0000313" key="1">
    <source>
        <dbReference type="EMBL" id="VAX01871.1"/>
    </source>
</evidence>
<accession>A0A3B1AJI2</accession>
<proteinExistence type="predicted"/>
<name>A0A3B1AJI2_9ZZZZ</name>
<protein>
    <submittedName>
        <fullName evidence="1">Uncharacterized protein</fullName>
    </submittedName>
</protein>
<sequence>MSAAKSTRPKVPEGKSRYLVTRQMKPNKKGFVGYETIWEPFQKEAKYTTPKKP</sequence>
<gene>
    <name evidence="1" type="ORF">MNBD_ALPHA03-2110</name>
</gene>
<dbReference type="EMBL" id="UOFW01000003">
    <property type="protein sequence ID" value="VAX01871.1"/>
    <property type="molecule type" value="Genomic_DNA"/>
</dbReference>
<reference evidence="1" key="1">
    <citation type="submission" date="2018-06" db="EMBL/GenBank/DDBJ databases">
        <authorList>
            <person name="Zhirakovskaya E."/>
        </authorList>
    </citation>
    <scope>NUCLEOTIDE SEQUENCE</scope>
</reference>
<organism evidence="1">
    <name type="scientific">hydrothermal vent metagenome</name>
    <dbReference type="NCBI Taxonomy" id="652676"/>
    <lineage>
        <taxon>unclassified sequences</taxon>
        <taxon>metagenomes</taxon>
        <taxon>ecological metagenomes</taxon>
    </lineage>
</organism>
<dbReference type="AlphaFoldDB" id="A0A3B1AJI2"/>